<proteinExistence type="predicted"/>
<gene>
    <name evidence="1" type="ORF">ACEZ3G_00455</name>
</gene>
<keyword evidence="2" id="KW-1185">Reference proteome</keyword>
<evidence type="ECO:0000313" key="1">
    <source>
        <dbReference type="EMBL" id="MFH6601928.1"/>
    </source>
</evidence>
<comment type="caution">
    <text evidence="1">The sequence shown here is derived from an EMBL/GenBank/DDBJ whole genome shotgun (WGS) entry which is preliminary data.</text>
</comment>
<evidence type="ECO:0000313" key="2">
    <source>
        <dbReference type="Proteomes" id="UP001595191"/>
    </source>
</evidence>
<protein>
    <submittedName>
        <fullName evidence="1">Uncharacterized protein</fullName>
    </submittedName>
</protein>
<accession>A0ACC7LF40</accession>
<reference evidence="1" key="1">
    <citation type="submission" date="2024-09" db="EMBL/GenBank/DDBJ databases">
        <authorList>
            <person name="Liu J."/>
        </authorList>
    </citation>
    <scope>NUCLEOTIDE SEQUENCE</scope>
    <source>
        <strain evidence="1">NBU2967</strain>
    </source>
</reference>
<dbReference type="EMBL" id="JBHFPV010000001">
    <property type="protein sequence ID" value="MFH6601928.1"/>
    <property type="molecule type" value="Genomic_DNA"/>
</dbReference>
<sequence>MRSIILLFIVLFFGILGRAQNFPLDKVKIVETAPFSKSNFKADITLFDNAESKQELSLIYRRRLSVVKKHLFFHGRKNKVKMA</sequence>
<organism evidence="1 2">
    <name type="scientific">Meishania litoralis</name>
    <dbReference type="NCBI Taxonomy" id="3434685"/>
    <lineage>
        <taxon>Bacteria</taxon>
        <taxon>Pseudomonadati</taxon>
        <taxon>Bacteroidota</taxon>
        <taxon>Flavobacteriia</taxon>
        <taxon>Flavobacteriales</taxon>
        <taxon>Flavobacteriaceae</taxon>
        <taxon>Meishania</taxon>
    </lineage>
</organism>
<name>A0ACC7LF40_9FLAO</name>
<dbReference type="Proteomes" id="UP001595191">
    <property type="component" value="Unassembled WGS sequence"/>
</dbReference>